<dbReference type="InterPro" id="IPR050815">
    <property type="entry name" value="TF_fung"/>
</dbReference>
<dbReference type="GO" id="GO:0003677">
    <property type="term" value="F:DNA binding"/>
    <property type="evidence" value="ECO:0007669"/>
    <property type="project" value="InterPro"/>
</dbReference>
<dbReference type="EMBL" id="ML003619">
    <property type="protein sequence ID" value="RKP33703.1"/>
    <property type="molecule type" value="Genomic_DNA"/>
</dbReference>
<dbReference type="InterPro" id="IPR036864">
    <property type="entry name" value="Zn2-C6_fun-type_DNA-bd_sf"/>
</dbReference>
<dbReference type="AlphaFoldDB" id="A0A4P9ZKS7"/>
<evidence type="ECO:0000256" key="6">
    <source>
        <dbReference type="SAM" id="MobiDB-lite"/>
    </source>
</evidence>
<dbReference type="Pfam" id="PF04082">
    <property type="entry name" value="Fungal_trans"/>
    <property type="match status" value="1"/>
</dbReference>
<name>A0A4P9ZKS7_9FUNG</name>
<evidence type="ECO:0000256" key="3">
    <source>
        <dbReference type="ARBA" id="ARBA00023015"/>
    </source>
</evidence>
<evidence type="ECO:0000313" key="9">
    <source>
        <dbReference type="Proteomes" id="UP000268162"/>
    </source>
</evidence>
<dbReference type="GO" id="GO:0008270">
    <property type="term" value="F:zinc ion binding"/>
    <property type="evidence" value="ECO:0007669"/>
    <property type="project" value="InterPro"/>
</dbReference>
<keyword evidence="2" id="KW-0479">Metal-binding</keyword>
<evidence type="ECO:0000259" key="7">
    <source>
        <dbReference type="PROSITE" id="PS50048"/>
    </source>
</evidence>
<keyword evidence="5" id="KW-0539">Nucleus</keyword>
<dbReference type="Pfam" id="PF00172">
    <property type="entry name" value="Zn_clus"/>
    <property type="match status" value="1"/>
</dbReference>
<dbReference type="PANTHER" id="PTHR47338:SF5">
    <property type="entry name" value="ZN(II)2CYS6 TRANSCRIPTION FACTOR (EUROFUNG)"/>
    <property type="match status" value="1"/>
</dbReference>
<dbReference type="SUPFAM" id="SSF57701">
    <property type="entry name" value="Zn2/Cys6 DNA-binding domain"/>
    <property type="match status" value="1"/>
</dbReference>
<evidence type="ECO:0000256" key="2">
    <source>
        <dbReference type="ARBA" id="ARBA00022723"/>
    </source>
</evidence>
<dbReference type="PROSITE" id="PS50048">
    <property type="entry name" value="ZN2_CY6_FUNGAL_2"/>
    <property type="match status" value="1"/>
</dbReference>
<dbReference type="PANTHER" id="PTHR47338">
    <property type="entry name" value="ZN(II)2CYS6 TRANSCRIPTION FACTOR (EUROFUNG)-RELATED"/>
    <property type="match status" value="1"/>
</dbReference>
<comment type="subcellular location">
    <subcellularLocation>
        <location evidence="1">Nucleus</location>
    </subcellularLocation>
</comment>
<reference evidence="9" key="1">
    <citation type="journal article" date="2018" name="Nat. Microbiol.">
        <title>Leveraging single-cell genomics to expand the fungal tree of life.</title>
        <authorList>
            <person name="Ahrendt S.R."/>
            <person name="Quandt C.A."/>
            <person name="Ciobanu D."/>
            <person name="Clum A."/>
            <person name="Salamov A."/>
            <person name="Andreopoulos B."/>
            <person name="Cheng J.F."/>
            <person name="Woyke T."/>
            <person name="Pelin A."/>
            <person name="Henrissat B."/>
            <person name="Reynolds N.K."/>
            <person name="Benny G.L."/>
            <person name="Smith M.E."/>
            <person name="James T.Y."/>
            <person name="Grigoriev I.V."/>
        </authorList>
    </citation>
    <scope>NUCLEOTIDE SEQUENCE [LARGE SCALE GENOMIC DNA]</scope>
    <source>
        <strain evidence="9">RSA 468</strain>
    </source>
</reference>
<keyword evidence="4" id="KW-0804">Transcription</keyword>
<feature type="compositionally biased region" description="Low complexity" evidence="6">
    <location>
        <begin position="88"/>
        <end position="105"/>
    </location>
</feature>
<dbReference type="InterPro" id="IPR001138">
    <property type="entry name" value="Zn2Cys6_DnaBD"/>
</dbReference>
<dbReference type="CDD" id="cd12148">
    <property type="entry name" value="fungal_TF_MHR"/>
    <property type="match status" value="1"/>
</dbReference>
<dbReference type="CDD" id="cd00067">
    <property type="entry name" value="GAL4"/>
    <property type="match status" value="1"/>
</dbReference>
<dbReference type="Gene3D" id="4.10.240.10">
    <property type="entry name" value="Zn(2)-C6 fungal-type DNA-binding domain"/>
    <property type="match status" value="1"/>
</dbReference>
<sequence length="824" mass="92406">MEPNSPLLLQPIRTHKACDYCRIRKIACKGGQPCGNCRQRQRRRPDTPPCTFSNFQRPRPKPRKPKESDAQAAFKTTFVAERLPADSVPPLSRSSSTPSSGLTSPAYQLNDSLTVSGGQVTLPEWMFKELCANAGVAADTLLQFLNRPTPDPEERGFQDEPVVPSESNVVLFSSNGSAVSTGPFSPDILKDIEEPALSLTDDSIALSPIIRSYAPLLRTERHRPIWVYPNPSTLQAVSIETPWLLLGTSVGSHIPRPPAAVPHRAPPNISINYPLFVTPPVPQVDLLFHSTIVCELLHRYCQRIYPVLGSLYYRRLIDRYERNAVPASLVCALMAYEAAYSDHPVVYSDPAYATGLIYQQRARVSVLENLEGSSLDDVFTLFLMGDNEMAFGNWDAGDFYFSAALRLGQRLGLHLTDAPGPVRPIGLNGNVPILAGIDEDTYQESKRVVWWIVYMFQLGASLILGTSPTVNPVECRVKLPNQRIRLVEYNRQLLSQTDYTAPPPRDHTHTSFSVPRATHSAPAALHYLPSILPEYTDMYQWLPDDRVVLNALYTTCELIQQRKLGNWEQWIHKRPYLNHQLDNWLLNFNHQKYAEYFPGLSRPQAREEHVLKGALLMRFTEIYTIRIRLNDTSGLLSPGFDNVGEEKAMEKSERMASISASAEATARLDKKTRTECRDICWITAWAVGALIHRAKFVPMPCHNLSVAGCLYLTGMVCLVEIEKDDSPVSPIPVPAHHPPFLPEEEIPSNPPSTRAQKARILLKVILDFLRVHAIYYPFNNNIIGWLRRHAADLNVTWVDDPTEDVASAQSYGGEDSVHQAISIT</sequence>
<keyword evidence="3" id="KW-0805">Transcription regulation</keyword>
<proteinExistence type="predicted"/>
<dbReference type="GO" id="GO:0006351">
    <property type="term" value="P:DNA-templated transcription"/>
    <property type="evidence" value="ECO:0007669"/>
    <property type="project" value="InterPro"/>
</dbReference>
<accession>A0A4P9ZKS7</accession>
<feature type="region of interest" description="Disordered" evidence="6">
    <location>
        <begin position="34"/>
        <end position="70"/>
    </location>
</feature>
<protein>
    <recommendedName>
        <fullName evidence="7">Zn(2)-C6 fungal-type domain-containing protein</fullName>
    </recommendedName>
</protein>
<feature type="region of interest" description="Disordered" evidence="6">
    <location>
        <begin position="85"/>
        <end position="106"/>
    </location>
</feature>
<dbReference type="GO" id="GO:0005634">
    <property type="term" value="C:nucleus"/>
    <property type="evidence" value="ECO:0007669"/>
    <property type="project" value="UniProtKB-SubCell"/>
</dbReference>
<keyword evidence="9" id="KW-1185">Reference proteome</keyword>
<evidence type="ECO:0000256" key="4">
    <source>
        <dbReference type="ARBA" id="ARBA00023163"/>
    </source>
</evidence>
<dbReference type="SMART" id="SM00066">
    <property type="entry name" value="GAL4"/>
    <property type="match status" value="1"/>
</dbReference>
<organism evidence="8 9">
    <name type="scientific">Dimargaris cristalligena</name>
    <dbReference type="NCBI Taxonomy" id="215637"/>
    <lineage>
        <taxon>Eukaryota</taxon>
        <taxon>Fungi</taxon>
        <taxon>Fungi incertae sedis</taxon>
        <taxon>Zoopagomycota</taxon>
        <taxon>Kickxellomycotina</taxon>
        <taxon>Dimargaritomycetes</taxon>
        <taxon>Dimargaritales</taxon>
        <taxon>Dimargaritaceae</taxon>
        <taxon>Dimargaris</taxon>
    </lineage>
</organism>
<dbReference type="Proteomes" id="UP000268162">
    <property type="component" value="Unassembled WGS sequence"/>
</dbReference>
<evidence type="ECO:0000313" key="8">
    <source>
        <dbReference type="EMBL" id="RKP33703.1"/>
    </source>
</evidence>
<evidence type="ECO:0000256" key="5">
    <source>
        <dbReference type="ARBA" id="ARBA00023242"/>
    </source>
</evidence>
<evidence type="ECO:0000256" key="1">
    <source>
        <dbReference type="ARBA" id="ARBA00004123"/>
    </source>
</evidence>
<feature type="domain" description="Zn(2)-C6 fungal-type" evidence="7">
    <location>
        <begin position="17"/>
        <end position="52"/>
    </location>
</feature>
<dbReference type="InterPro" id="IPR007219">
    <property type="entry name" value="XnlR_reg_dom"/>
</dbReference>
<gene>
    <name evidence="8" type="ORF">BJ085DRAFT_32420</name>
</gene>
<dbReference type="GO" id="GO:0000981">
    <property type="term" value="F:DNA-binding transcription factor activity, RNA polymerase II-specific"/>
    <property type="evidence" value="ECO:0007669"/>
    <property type="project" value="InterPro"/>
</dbReference>